<dbReference type="AlphaFoldDB" id="A0A1M6KXE6"/>
<dbReference type="STRING" id="1121302.SAMN02745163_02325"/>
<gene>
    <name evidence="1" type="ORF">SAMN02745163_02325</name>
</gene>
<proteinExistence type="predicted"/>
<dbReference type="Gene3D" id="3.30.1490.190">
    <property type="match status" value="1"/>
</dbReference>
<reference evidence="1 2" key="1">
    <citation type="submission" date="2016-11" db="EMBL/GenBank/DDBJ databases">
        <authorList>
            <person name="Jaros S."/>
            <person name="Januszkiewicz K."/>
            <person name="Wedrychowicz H."/>
        </authorList>
    </citation>
    <scope>NUCLEOTIDE SEQUENCE [LARGE SCALE GENOMIC DNA]</scope>
    <source>
        <strain evidence="1 2">DSM 21758</strain>
    </source>
</reference>
<dbReference type="EMBL" id="FQZB01000009">
    <property type="protein sequence ID" value="SHJ63615.1"/>
    <property type="molecule type" value="Genomic_DNA"/>
</dbReference>
<dbReference type="InterPro" id="IPR043135">
    <property type="entry name" value="Fur_C"/>
</dbReference>
<accession>A0A1M6KXE6</accession>
<name>A0A1M6KXE6_9CLOT</name>
<keyword evidence="2" id="KW-1185">Reference proteome</keyword>
<dbReference type="RefSeq" id="WP_242958398.1">
    <property type="nucleotide sequence ID" value="NZ_FQZB01000009.1"/>
</dbReference>
<evidence type="ECO:0000313" key="1">
    <source>
        <dbReference type="EMBL" id="SHJ63615.1"/>
    </source>
</evidence>
<protein>
    <submittedName>
        <fullName evidence="1">Uncharacterized protein</fullName>
    </submittedName>
</protein>
<dbReference type="Proteomes" id="UP000184310">
    <property type="component" value="Unassembled WGS sequence"/>
</dbReference>
<evidence type="ECO:0000313" key="2">
    <source>
        <dbReference type="Proteomes" id="UP000184310"/>
    </source>
</evidence>
<organism evidence="1 2">
    <name type="scientific">Clostridium cavendishii DSM 21758</name>
    <dbReference type="NCBI Taxonomy" id="1121302"/>
    <lineage>
        <taxon>Bacteria</taxon>
        <taxon>Bacillati</taxon>
        <taxon>Bacillota</taxon>
        <taxon>Clostridia</taxon>
        <taxon>Eubacteriales</taxon>
        <taxon>Clostridiaceae</taxon>
        <taxon>Clostridium</taxon>
    </lineage>
</organism>
<sequence length="65" mass="7448">MKIFSGKTLRIHFKYSSCNSIIDIDSKDLSLEYLILNNKSEKENDLLMFDTDIMLVGLCKKCRGG</sequence>